<proteinExistence type="predicted"/>
<accession>A0A9K3HH90</accession>
<evidence type="ECO:0000313" key="2">
    <source>
        <dbReference type="Proteomes" id="UP000215914"/>
    </source>
</evidence>
<dbReference type="Proteomes" id="UP000215914">
    <property type="component" value="Unassembled WGS sequence"/>
</dbReference>
<dbReference type="EMBL" id="MNCJ02000327">
    <property type="protein sequence ID" value="KAF5778274.1"/>
    <property type="molecule type" value="Genomic_DNA"/>
</dbReference>
<evidence type="ECO:0000313" key="1">
    <source>
        <dbReference type="EMBL" id="KAF5778274.1"/>
    </source>
</evidence>
<protein>
    <submittedName>
        <fullName evidence="1">Uncharacterized protein</fullName>
    </submittedName>
</protein>
<reference evidence="1" key="1">
    <citation type="journal article" date="2017" name="Nature">
        <title>The sunflower genome provides insights into oil metabolism, flowering and Asterid evolution.</title>
        <authorList>
            <person name="Badouin H."/>
            <person name="Gouzy J."/>
            <person name="Grassa C.J."/>
            <person name="Murat F."/>
            <person name="Staton S.E."/>
            <person name="Cottret L."/>
            <person name="Lelandais-Briere C."/>
            <person name="Owens G.L."/>
            <person name="Carrere S."/>
            <person name="Mayjonade B."/>
            <person name="Legrand L."/>
            <person name="Gill N."/>
            <person name="Kane N.C."/>
            <person name="Bowers J.E."/>
            <person name="Hubner S."/>
            <person name="Bellec A."/>
            <person name="Berard A."/>
            <person name="Berges H."/>
            <person name="Blanchet N."/>
            <person name="Boniface M.C."/>
            <person name="Brunel D."/>
            <person name="Catrice O."/>
            <person name="Chaidir N."/>
            <person name="Claudel C."/>
            <person name="Donnadieu C."/>
            <person name="Faraut T."/>
            <person name="Fievet G."/>
            <person name="Helmstetter N."/>
            <person name="King M."/>
            <person name="Knapp S.J."/>
            <person name="Lai Z."/>
            <person name="Le Paslier M.C."/>
            <person name="Lippi Y."/>
            <person name="Lorenzon L."/>
            <person name="Mandel J.R."/>
            <person name="Marage G."/>
            <person name="Marchand G."/>
            <person name="Marquand E."/>
            <person name="Bret-Mestries E."/>
            <person name="Morien E."/>
            <person name="Nambeesan S."/>
            <person name="Nguyen T."/>
            <person name="Pegot-Espagnet P."/>
            <person name="Pouilly N."/>
            <person name="Raftis F."/>
            <person name="Sallet E."/>
            <person name="Schiex T."/>
            <person name="Thomas J."/>
            <person name="Vandecasteele C."/>
            <person name="Vares D."/>
            <person name="Vear F."/>
            <person name="Vautrin S."/>
            <person name="Crespi M."/>
            <person name="Mangin B."/>
            <person name="Burke J.M."/>
            <person name="Salse J."/>
            <person name="Munos S."/>
            <person name="Vincourt P."/>
            <person name="Rieseberg L.H."/>
            <person name="Langlade N.B."/>
        </authorList>
    </citation>
    <scope>NUCLEOTIDE SEQUENCE</scope>
    <source>
        <tissue evidence="1">Leaves</tissue>
    </source>
</reference>
<name>A0A9K3HH90_HELAN</name>
<organism evidence="1 2">
    <name type="scientific">Helianthus annuus</name>
    <name type="common">Common sunflower</name>
    <dbReference type="NCBI Taxonomy" id="4232"/>
    <lineage>
        <taxon>Eukaryota</taxon>
        <taxon>Viridiplantae</taxon>
        <taxon>Streptophyta</taxon>
        <taxon>Embryophyta</taxon>
        <taxon>Tracheophyta</taxon>
        <taxon>Spermatophyta</taxon>
        <taxon>Magnoliopsida</taxon>
        <taxon>eudicotyledons</taxon>
        <taxon>Gunneridae</taxon>
        <taxon>Pentapetalae</taxon>
        <taxon>asterids</taxon>
        <taxon>campanulids</taxon>
        <taxon>Asterales</taxon>
        <taxon>Asteraceae</taxon>
        <taxon>Asteroideae</taxon>
        <taxon>Heliantheae alliance</taxon>
        <taxon>Heliantheae</taxon>
        <taxon>Helianthus</taxon>
    </lineage>
</organism>
<comment type="caution">
    <text evidence="1">The sequence shown here is derived from an EMBL/GenBank/DDBJ whole genome shotgun (WGS) entry which is preliminary data.</text>
</comment>
<keyword evidence="2" id="KW-1185">Reference proteome</keyword>
<gene>
    <name evidence="1" type="ORF">HanXRQr2_Chr12g0545571</name>
</gene>
<sequence length="75" mass="8807">MLTDRKQRPIQTVRTLQVSNFQNWHFWSLQPQNLVFDAWYLFEGRGDTGVTATPLGIPESFRTGILDTRRVRGWV</sequence>
<dbReference type="Gramene" id="mRNA:HanXRQr2_Chr12g0545571">
    <property type="protein sequence ID" value="CDS:HanXRQr2_Chr12g0545571.1"/>
    <property type="gene ID" value="HanXRQr2_Chr12g0545571"/>
</dbReference>
<reference evidence="1" key="2">
    <citation type="submission" date="2020-06" db="EMBL/GenBank/DDBJ databases">
        <title>Helianthus annuus Genome sequencing and assembly Release 2.</title>
        <authorList>
            <person name="Gouzy J."/>
            <person name="Langlade N."/>
            <person name="Munos S."/>
        </authorList>
    </citation>
    <scope>NUCLEOTIDE SEQUENCE</scope>
    <source>
        <tissue evidence="1">Leaves</tissue>
    </source>
</reference>
<dbReference type="AlphaFoldDB" id="A0A9K3HH90"/>